<dbReference type="Pfam" id="PF01551">
    <property type="entry name" value="Peptidase_M23"/>
    <property type="match status" value="1"/>
</dbReference>
<dbReference type="FunFam" id="2.70.70.10:FF:000003">
    <property type="entry name" value="Murein hydrolase activator EnvC"/>
    <property type="match status" value="1"/>
</dbReference>
<evidence type="ECO:0000313" key="5">
    <source>
        <dbReference type="EMBL" id="RBP38370.1"/>
    </source>
</evidence>
<evidence type="ECO:0000256" key="2">
    <source>
        <dbReference type="SAM" id="MobiDB-lite"/>
    </source>
</evidence>
<feature type="compositionally biased region" description="Basic and acidic residues" evidence="2">
    <location>
        <begin position="303"/>
        <end position="321"/>
    </location>
</feature>
<dbReference type="CDD" id="cd12797">
    <property type="entry name" value="M23_peptidase"/>
    <property type="match status" value="1"/>
</dbReference>
<dbReference type="InterPro" id="IPR050570">
    <property type="entry name" value="Cell_wall_metabolism_enzyme"/>
</dbReference>
<dbReference type="RefSeq" id="WP_113933925.1">
    <property type="nucleotide sequence ID" value="NZ_JACCEU010000008.1"/>
</dbReference>
<name>A0A366H994_9BURK</name>
<sequence length="492" mass="54005">MRRLLGGVLLTMCFGAACGADTPSALAARQEQAKKQQAELRSGISALQKEIDSQEVSRRDAASDLKESESAISSINLRLAELARQKKLADDDLAKLSGQIAGQEKLLKRRQADLADQLRAQYASGLSPWAALLSGDDPQAIGRDLSYFGYISQAQAKAVGALRTAIQDLAALQDKSEARKKELAEVESETVGQKKKLEEQKHEREKVLARIQEQLERQRAQADTLERNDRRLGRLIMGLDAEIARLAEEARKAEEKRKAEEARRAEEARKAAEEKRRELERQRKAAQEAERAARAAQAQAAQREQDQEQAREARVQVERARAQARAAEQAEREQNRASAEAQRKPPAPASQPQAAPGLEPEGGFTGLHKGLKPPVAGEIQGKFGAQRPDGGVWRGIVLRANEGTQVRVVAPGRVVYANWLKGFGNIIIVDHGNKYLSVYAYNQSLLKKVGDVLHGGDILATVGATGGQVEPGLYFEIRHNGLPVNPLLWLTH</sequence>
<keyword evidence="6" id="KW-1185">Reference proteome</keyword>
<evidence type="ECO:0000256" key="3">
    <source>
        <dbReference type="SAM" id="SignalP"/>
    </source>
</evidence>
<dbReference type="PROSITE" id="PS51257">
    <property type="entry name" value="PROKAR_LIPOPROTEIN"/>
    <property type="match status" value="1"/>
</dbReference>
<feature type="compositionally biased region" description="Basic and acidic residues" evidence="2">
    <location>
        <begin position="266"/>
        <end position="293"/>
    </location>
</feature>
<evidence type="ECO:0000256" key="1">
    <source>
        <dbReference type="SAM" id="Coils"/>
    </source>
</evidence>
<dbReference type="AlphaFoldDB" id="A0A366H994"/>
<proteinExistence type="predicted"/>
<dbReference type="OrthoDB" id="9784703at2"/>
<feature type="signal peptide" evidence="3">
    <location>
        <begin position="1"/>
        <end position="19"/>
    </location>
</feature>
<evidence type="ECO:0000313" key="6">
    <source>
        <dbReference type="Proteomes" id="UP000253628"/>
    </source>
</evidence>
<dbReference type="GO" id="GO:0004222">
    <property type="term" value="F:metalloendopeptidase activity"/>
    <property type="evidence" value="ECO:0007669"/>
    <property type="project" value="TreeGrafter"/>
</dbReference>
<keyword evidence="3" id="KW-0732">Signal</keyword>
<dbReference type="PANTHER" id="PTHR21666:SF270">
    <property type="entry name" value="MUREIN HYDROLASE ACTIVATOR ENVC"/>
    <property type="match status" value="1"/>
</dbReference>
<evidence type="ECO:0000259" key="4">
    <source>
        <dbReference type="Pfam" id="PF01551"/>
    </source>
</evidence>
<feature type="region of interest" description="Disordered" evidence="2">
    <location>
        <begin position="266"/>
        <end position="379"/>
    </location>
</feature>
<organism evidence="5 6">
    <name type="scientific">Eoetvoesiella caeni</name>
    <dbReference type="NCBI Taxonomy" id="645616"/>
    <lineage>
        <taxon>Bacteria</taxon>
        <taxon>Pseudomonadati</taxon>
        <taxon>Pseudomonadota</taxon>
        <taxon>Betaproteobacteria</taxon>
        <taxon>Burkholderiales</taxon>
        <taxon>Alcaligenaceae</taxon>
        <taxon>Eoetvoesiella</taxon>
    </lineage>
</organism>
<dbReference type="InterPro" id="IPR011055">
    <property type="entry name" value="Dup_hybrid_motif"/>
</dbReference>
<protein>
    <submittedName>
        <fullName evidence="5">Septal ring factor EnvC (AmiA/AmiB activator)</fullName>
    </submittedName>
</protein>
<feature type="coiled-coil region" evidence="1">
    <location>
        <begin position="30"/>
        <end position="99"/>
    </location>
</feature>
<dbReference type="PANTHER" id="PTHR21666">
    <property type="entry name" value="PEPTIDASE-RELATED"/>
    <property type="match status" value="1"/>
</dbReference>
<dbReference type="EMBL" id="QNRQ01000007">
    <property type="protein sequence ID" value="RBP38370.1"/>
    <property type="molecule type" value="Genomic_DNA"/>
</dbReference>
<gene>
    <name evidence="5" type="ORF">DFR37_107134</name>
</gene>
<dbReference type="Gene3D" id="6.10.250.3150">
    <property type="match status" value="1"/>
</dbReference>
<feature type="domain" description="M23ase beta-sheet core" evidence="4">
    <location>
        <begin position="393"/>
        <end position="486"/>
    </location>
</feature>
<dbReference type="InterPro" id="IPR016047">
    <property type="entry name" value="M23ase_b-sheet_dom"/>
</dbReference>
<dbReference type="Gene3D" id="2.70.70.10">
    <property type="entry name" value="Glucose Permease (Domain IIA)"/>
    <property type="match status" value="1"/>
</dbReference>
<feature type="chain" id="PRO_5016933917" evidence="3">
    <location>
        <begin position="20"/>
        <end position="492"/>
    </location>
</feature>
<comment type="caution">
    <text evidence="5">The sequence shown here is derived from an EMBL/GenBank/DDBJ whole genome shotgun (WGS) entry which is preliminary data.</text>
</comment>
<dbReference type="Proteomes" id="UP000253628">
    <property type="component" value="Unassembled WGS sequence"/>
</dbReference>
<keyword evidence="1" id="KW-0175">Coiled coil</keyword>
<accession>A0A366H994</accession>
<dbReference type="SUPFAM" id="SSF51261">
    <property type="entry name" value="Duplicated hybrid motif"/>
    <property type="match status" value="1"/>
</dbReference>
<reference evidence="5 6" key="1">
    <citation type="submission" date="2018-06" db="EMBL/GenBank/DDBJ databases">
        <title>Genomic Encyclopedia of Type Strains, Phase IV (KMG-IV): sequencing the most valuable type-strain genomes for metagenomic binning, comparative biology and taxonomic classification.</title>
        <authorList>
            <person name="Goeker M."/>
        </authorList>
    </citation>
    <scope>NUCLEOTIDE SEQUENCE [LARGE SCALE GENOMIC DNA]</scope>
    <source>
        <strain evidence="5 6">DSM 25520</strain>
    </source>
</reference>